<evidence type="ECO:0000313" key="1">
    <source>
        <dbReference type="EMBL" id="KAK1130721.1"/>
    </source>
</evidence>
<gene>
    <name evidence="1" type="ORF">K0M31_018834</name>
</gene>
<sequence>MRFLTRLPPRRWKTPVCCGLCLECSRPPVHHSQARRWRTRGIVPWAWNFSWTVAINRCVSFSFLKETPRVSRERECEADREIYVGWGNLGERPRAQNIKGLCVRIYPKGIQQRVDAEEKRCSEIKESVEQQWDFLFLLNPILINFQLYLNNVG</sequence>
<protein>
    <submittedName>
        <fullName evidence="1">Uncharacterized protein</fullName>
    </submittedName>
</protein>
<accession>A0AA40KS28</accession>
<evidence type="ECO:0000313" key="2">
    <source>
        <dbReference type="Proteomes" id="UP001177670"/>
    </source>
</evidence>
<name>A0AA40KS28_9HYME</name>
<proteinExistence type="predicted"/>
<dbReference type="EMBL" id="JAHYIQ010000007">
    <property type="protein sequence ID" value="KAK1130721.1"/>
    <property type="molecule type" value="Genomic_DNA"/>
</dbReference>
<organism evidence="1 2">
    <name type="scientific">Melipona bicolor</name>
    <dbReference type="NCBI Taxonomy" id="60889"/>
    <lineage>
        <taxon>Eukaryota</taxon>
        <taxon>Metazoa</taxon>
        <taxon>Ecdysozoa</taxon>
        <taxon>Arthropoda</taxon>
        <taxon>Hexapoda</taxon>
        <taxon>Insecta</taxon>
        <taxon>Pterygota</taxon>
        <taxon>Neoptera</taxon>
        <taxon>Endopterygota</taxon>
        <taxon>Hymenoptera</taxon>
        <taxon>Apocrita</taxon>
        <taxon>Aculeata</taxon>
        <taxon>Apoidea</taxon>
        <taxon>Anthophila</taxon>
        <taxon>Apidae</taxon>
        <taxon>Melipona</taxon>
    </lineage>
</organism>
<reference evidence="1" key="1">
    <citation type="submission" date="2021-10" db="EMBL/GenBank/DDBJ databases">
        <title>Melipona bicolor Genome sequencing and assembly.</title>
        <authorList>
            <person name="Araujo N.S."/>
            <person name="Arias M.C."/>
        </authorList>
    </citation>
    <scope>NUCLEOTIDE SEQUENCE</scope>
    <source>
        <strain evidence="1">USP_2M_L1-L4_2017</strain>
        <tissue evidence="1">Whole body</tissue>
    </source>
</reference>
<dbReference type="Proteomes" id="UP001177670">
    <property type="component" value="Unassembled WGS sequence"/>
</dbReference>
<comment type="caution">
    <text evidence="1">The sequence shown here is derived from an EMBL/GenBank/DDBJ whole genome shotgun (WGS) entry which is preliminary data.</text>
</comment>
<dbReference type="AlphaFoldDB" id="A0AA40KS28"/>
<keyword evidence="2" id="KW-1185">Reference proteome</keyword>